<gene>
    <name evidence="11" type="ORF">GCM10009066_20040</name>
</gene>
<dbReference type="RefSeq" id="WP_211312172.1">
    <property type="nucleotide sequence ID" value="NZ_BAAABL010000059.1"/>
</dbReference>
<dbReference type="SUPFAM" id="SSF53738">
    <property type="entry name" value="Phosphoglucomutase, first 3 domains"/>
    <property type="match status" value="3"/>
</dbReference>
<dbReference type="Pfam" id="PF00408">
    <property type="entry name" value="PGM_PMM_IV"/>
    <property type="match status" value="1"/>
</dbReference>
<dbReference type="Pfam" id="PF02879">
    <property type="entry name" value="PGM_PMM_II"/>
    <property type="match status" value="1"/>
</dbReference>
<evidence type="ECO:0000313" key="12">
    <source>
        <dbReference type="Proteomes" id="UP001500837"/>
    </source>
</evidence>
<keyword evidence="4 7" id="KW-0479">Metal-binding</keyword>
<keyword evidence="12" id="KW-1185">Reference proteome</keyword>
<accession>A0AAV3S9F9</accession>
<evidence type="ECO:0000256" key="4">
    <source>
        <dbReference type="ARBA" id="ARBA00022723"/>
    </source>
</evidence>
<dbReference type="InterPro" id="IPR005843">
    <property type="entry name" value="A-D-PHexomutase_C"/>
</dbReference>
<dbReference type="InterPro" id="IPR036900">
    <property type="entry name" value="A-D-PHexomutase_C_sf"/>
</dbReference>
<feature type="domain" description="Alpha-D-phosphohexomutase alpha/beta/alpha" evidence="9">
    <location>
        <begin position="2"/>
        <end position="126"/>
    </location>
</feature>
<sequence length="452" mass="47600">MDLFGTAGIRGSARSRVTPDLALTVGRAAGLHADTAEFVVGRDGRETGDALEAAMAAGLESAGVDVRLVGQVPTPALAWASRGRHGVMLTASHNPPADNGIKLFADGVEYGDAAETAIEARVDDEELPVAWDAWGARERLDVIDDYRGAVVDYARGHGAPPDGLRIACDCGNGMAARAVPQTLRELGADVVALNANVDGHFSGRPSKPTPETVRDLRAFVADTDDVDVGLAHDGDADRIVVVDGDGEVVHEDTVLAVLAEHYTRASDVADPMVVTTPNASGRIDERVRAAGGRTERVRLGALHEGIASARDADGDVVFAAEPWKHIHTRFGGWIDGVASAAVLARLIADAGGLDALRDPVTERPYRKLSVECPDDAKPAIMDALGDALPAAFPDADVSTEYGVRLTFPDDAWTLVRPSGTEPYVRLYAESEDVDALVDDVRTVVEDAIADAT</sequence>
<dbReference type="InterPro" id="IPR005845">
    <property type="entry name" value="A-D-PHexomutase_a/b/a-II"/>
</dbReference>
<evidence type="ECO:0000256" key="7">
    <source>
        <dbReference type="RuleBase" id="RU004326"/>
    </source>
</evidence>
<comment type="caution">
    <text evidence="11">The sequence shown here is derived from an EMBL/GenBank/DDBJ whole genome shotgun (WGS) entry which is preliminary data.</text>
</comment>
<dbReference type="PANTHER" id="PTHR43771">
    <property type="entry name" value="PHOSPHOMANNOMUTASE"/>
    <property type="match status" value="1"/>
</dbReference>
<name>A0AAV3S9F9_9EURY</name>
<evidence type="ECO:0000259" key="9">
    <source>
        <dbReference type="Pfam" id="PF02878"/>
    </source>
</evidence>
<evidence type="ECO:0000313" key="11">
    <source>
        <dbReference type="EMBL" id="GAA0306210.1"/>
    </source>
</evidence>
<dbReference type="EMBL" id="BAAABL010000059">
    <property type="protein sequence ID" value="GAA0306210.1"/>
    <property type="molecule type" value="Genomic_DNA"/>
</dbReference>
<protein>
    <submittedName>
        <fullName evidence="11">Phosphopentomutase/phosphoglucosamine mutase</fullName>
    </submittedName>
</protein>
<dbReference type="InterPro" id="IPR016055">
    <property type="entry name" value="A-D-PHexomutase_a/b/a-I/II/III"/>
</dbReference>
<dbReference type="InterPro" id="IPR005844">
    <property type="entry name" value="A-D-PHexomutase_a/b/a-I"/>
</dbReference>
<dbReference type="GO" id="GO:0000287">
    <property type="term" value="F:magnesium ion binding"/>
    <property type="evidence" value="ECO:0007669"/>
    <property type="project" value="InterPro"/>
</dbReference>
<dbReference type="GO" id="GO:0016868">
    <property type="term" value="F:intramolecular phosphotransferase activity"/>
    <property type="evidence" value="ECO:0007669"/>
    <property type="project" value="InterPro"/>
</dbReference>
<keyword evidence="3" id="KW-0597">Phosphoprotein</keyword>
<dbReference type="Gene3D" id="3.40.120.10">
    <property type="entry name" value="Alpha-D-Glucose-1,6-Bisphosphate, subunit A, domain 3"/>
    <property type="match status" value="3"/>
</dbReference>
<evidence type="ECO:0000256" key="1">
    <source>
        <dbReference type="ARBA" id="ARBA00001946"/>
    </source>
</evidence>
<evidence type="ECO:0000259" key="8">
    <source>
        <dbReference type="Pfam" id="PF00408"/>
    </source>
</evidence>
<organism evidence="11 12">
    <name type="scientific">Halarchaeum salinum</name>
    <dbReference type="NCBI Taxonomy" id="489912"/>
    <lineage>
        <taxon>Archaea</taxon>
        <taxon>Methanobacteriati</taxon>
        <taxon>Methanobacteriota</taxon>
        <taxon>Stenosarchaea group</taxon>
        <taxon>Halobacteria</taxon>
        <taxon>Halobacteriales</taxon>
        <taxon>Halobacteriaceae</taxon>
    </lineage>
</organism>
<evidence type="ECO:0000256" key="5">
    <source>
        <dbReference type="ARBA" id="ARBA00022842"/>
    </source>
</evidence>
<evidence type="ECO:0000256" key="3">
    <source>
        <dbReference type="ARBA" id="ARBA00022553"/>
    </source>
</evidence>
<evidence type="ECO:0000259" key="10">
    <source>
        <dbReference type="Pfam" id="PF02879"/>
    </source>
</evidence>
<dbReference type="InterPro" id="IPR005841">
    <property type="entry name" value="Alpha-D-phosphohexomutase_SF"/>
</dbReference>
<feature type="domain" description="Alpha-D-phosphohexomutase C-terminal" evidence="8">
    <location>
        <begin position="370"/>
        <end position="440"/>
    </location>
</feature>
<reference evidence="11 12" key="1">
    <citation type="journal article" date="2019" name="Int. J. Syst. Evol. Microbiol.">
        <title>The Global Catalogue of Microorganisms (GCM) 10K type strain sequencing project: providing services to taxonomists for standard genome sequencing and annotation.</title>
        <authorList>
            <consortium name="The Broad Institute Genomics Platform"/>
            <consortium name="The Broad Institute Genome Sequencing Center for Infectious Disease"/>
            <person name="Wu L."/>
            <person name="Ma J."/>
        </authorList>
    </citation>
    <scope>NUCLEOTIDE SEQUENCE [LARGE SCALE GENOMIC DNA]</scope>
    <source>
        <strain evidence="11 12">JCM 16330</strain>
    </source>
</reference>
<dbReference type="Proteomes" id="UP001500837">
    <property type="component" value="Unassembled WGS sequence"/>
</dbReference>
<dbReference type="PANTHER" id="PTHR43771:SF1">
    <property type="entry name" value="PHOSPHOMANNOMUTASE"/>
    <property type="match status" value="1"/>
</dbReference>
<keyword evidence="5 7" id="KW-0460">Magnesium</keyword>
<evidence type="ECO:0000256" key="6">
    <source>
        <dbReference type="ARBA" id="ARBA00023235"/>
    </source>
</evidence>
<keyword evidence="6" id="KW-0413">Isomerase</keyword>
<dbReference type="SUPFAM" id="SSF55957">
    <property type="entry name" value="Phosphoglucomutase, C-terminal domain"/>
    <property type="match status" value="1"/>
</dbReference>
<dbReference type="PRINTS" id="PR00509">
    <property type="entry name" value="PGMPMM"/>
</dbReference>
<dbReference type="Gene3D" id="3.30.310.50">
    <property type="entry name" value="Alpha-D-phosphohexomutase, C-terminal domain"/>
    <property type="match status" value="1"/>
</dbReference>
<feature type="domain" description="Alpha-D-phosphohexomutase alpha/beta/alpha" evidence="10">
    <location>
        <begin position="146"/>
        <end position="246"/>
    </location>
</feature>
<dbReference type="PROSITE" id="PS00710">
    <property type="entry name" value="PGM_PMM"/>
    <property type="match status" value="1"/>
</dbReference>
<dbReference type="InterPro" id="IPR016066">
    <property type="entry name" value="A-D-PHexomutase_CS"/>
</dbReference>
<comment type="cofactor">
    <cofactor evidence="1">
        <name>Mg(2+)</name>
        <dbReference type="ChEBI" id="CHEBI:18420"/>
    </cofactor>
</comment>
<dbReference type="AlphaFoldDB" id="A0AAV3S9F9"/>
<dbReference type="Pfam" id="PF02878">
    <property type="entry name" value="PGM_PMM_I"/>
    <property type="match status" value="1"/>
</dbReference>
<proteinExistence type="inferred from homology"/>
<dbReference type="GO" id="GO:0005975">
    <property type="term" value="P:carbohydrate metabolic process"/>
    <property type="evidence" value="ECO:0007669"/>
    <property type="project" value="InterPro"/>
</dbReference>
<evidence type="ECO:0000256" key="2">
    <source>
        <dbReference type="ARBA" id="ARBA00010231"/>
    </source>
</evidence>
<comment type="similarity">
    <text evidence="2 7">Belongs to the phosphohexose mutase family.</text>
</comment>